<accession>A0A5N6ZDF3</accession>
<name>A0A5N6ZDF3_9EURO</name>
<dbReference type="Proteomes" id="UP000327118">
    <property type="component" value="Unassembled WGS sequence"/>
</dbReference>
<reference evidence="2" key="1">
    <citation type="submission" date="2019-04" db="EMBL/GenBank/DDBJ databases">
        <title>Friends and foes A comparative genomics studyof 23 Aspergillus species from section Flavi.</title>
        <authorList>
            <consortium name="DOE Joint Genome Institute"/>
            <person name="Kjaerbolling I."/>
            <person name="Vesth T."/>
            <person name="Frisvad J.C."/>
            <person name="Nybo J.L."/>
            <person name="Theobald S."/>
            <person name="Kildgaard S."/>
            <person name="Isbrandt T."/>
            <person name="Kuo A."/>
            <person name="Sato A."/>
            <person name="Lyhne E.K."/>
            <person name="Kogle M.E."/>
            <person name="Wiebenga A."/>
            <person name="Kun R.S."/>
            <person name="Lubbers R.J."/>
            <person name="Makela M.R."/>
            <person name="Barry K."/>
            <person name="Chovatia M."/>
            <person name="Clum A."/>
            <person name="Daum C."/>
            <person name="Haridas S."/>
            <person name="He G."/>
            <person name="LaButti K."/>
            <person name="Lipzen A."/>
            <person name="Mondo S."/>
            <person name="Riley R."/>
            <person name="Salamov A."/>
            <person name="Simmons B.A."/>
            <person name="Magnuson J.K."/>
            <person name="Henrissat B."/>
            <person name="Mortensen U.H."/>
            <person name="Larsen T.O."/>
            <person name="Devries R.P."/>
            <person name="Grigoriev I.V."/>
            <person name="Machida M."/>
            <person name="Baker S.E."/>
            <person name="Andersen M.R."/>
        </authorList>
    </citation>
    <scope>NUCLEOTIDE SEQUENCE [LARGE SCALE GENOMIC DNA]</scope>
    <source>
        <strain evidence="2">CBS 553.77</strain>
    </source>
</reference>
<sequence length="57" mass="6591">MWLHNPNVCFSPSKPRKLLAFVYSFPSLIICTINVWKRSDLQQRPPFAVLHLVQGPV</sequence>
<evidence type="ECO:0000313" key="1">
    <source>
        <dbReference type="EMBL" id="KAE8354110.1"/>
    </source>
</evidence>
<evidence type="ECO:0000313" key="2">
    <source>
        <dbReference type="Proteomes" id="UP000327118"/>
    </source>
</evidence>
<dbReference type="AlphaFoldDB" id="A0A5N6ZDF3"/>
<keyword evidence="2" id="KW-1185">Reference proteome</keyword>
<proteinExistence type="predicted"/>
<gene>
    <name evidence="1" type="ORF">BDV28DRAFT_131743</name>
</gene>
<protein>
    <submittedName>
        <fullName evidence="1">Uncharacterized protein</fullName>
    </submittedName>
</protein>
<organism evidence="1 2">
    <name type="scientific">Aspergillus coremiiformis</name>
    <dbReference type="NCBI Taxonomy" id="138285"/>
    <lineage>
        <taxon>Eukaryota</taxon>
        <taxon>Fungi</taxon>
        <taxon>Dikarya</taxon>
        <taxon>Ascomycota</taxon>
        <taxon>Pezizomycotina</taxon>
        <taxon>Eurotiomycetes</taxon>
        <taxon>Eurotiomycetidae</taxon>
        <taxon>Eurotiales</taxon>
        <taxon>Aspergillaceae</taxon>
        <taxon>Aspergillus</taxon>
        <taxon>Aspergillus subgen. Circumdati</taxon>
    </lineage>
</organism>
<dbReference type="EMBL" id="ML739080">
    <property type="protein sequence ID" value="KAE8354110.1"/>
    <property type="molecule type" value="Genomic_DNA"/>
</dbReference>